<dbReference type="Gene3D" id="1.10.10.10">
    <property type="entry name" value="Winged helix-like DNA-binding domain superfamily/Winged helix DNA-binding domain"/>
    <property type="match status" value="1"/>
</dbReference>
<reference evidence="7" key="1">
    <citation type="submission" date="2014-05" db="EMBL/GenBank/DDBJ databases">
        <authorList>
            <person name="Urmite Genomes"/>
        </authorList>
    </citation>
    <scope>NUCLEOTIDE SEQUENCE</scope>
    <source>
        <strain evidence="7">DSM 44074</strain>
    </source>
</reference>
<keyword evidence="5" id="KW-0804">Transcription</keyword>
<dbReference type="AlphaFoldDB" id="A0AAV2WHK9"/>
<proteinExistence type="inferred from homology"/>
<reference evidence="7" key="2">
    <citation type="submission" date="2015-09" db="EMBL/GenBank/DDBJ databases">
        <title>Draft genome sequence of Mycobacterium neoaurum DSM 44074.</title>
        <authorList>
            <person name="Croce O."/>
            <person name="Robert C."/>
            <person name="Raoult D."/>
            <person name="Drancourt M."/>
        </authorList>
    </citation>
    <scope>NUCLEOTIDE SEQUENCE</scope>
    <source>
        <strain evidence="7">DSM 44074</strain>
    </source>
</reference>
<dbReference type="InterPro" id="IPR000847">
    <property type="entry name" value="LysR_HTH_N"/>
</dbReference>
<dbReference type="PANTHER" id="PTHR30346">
    <property type="entry name" value="TRANSCRIPTIONAL DUAL REGULATOR HCAR-RELATED"/>
    <property type="match status" value="1"/>
</dbReference>
<dbReference type="InterPro" id="IPR036388">
    <property type="entry name" value="WH-like_DNA-bd_sf"/>
</dbReference>
<keyword evidence="3" id="KW-0238">DNA-binding</keyword>
<gene>
    <name evidence="7" type="ORF">BN1047_01385</name>
</gene>
<dbReference type="EMBL" id="LK021337">
    <property type="protein sequence ID" value="CDQ43518.1"/>
    <property type="molecule type" value="Genomic_DNA"/>
</dbReference>
<evidence type="ECO:0000256" key="4">
    <source>
        <dbReference type="ARBA" id="ARBA00023159"/>
    </source>
</evidence>
<dbReference type="RefSeq" id="WP_030137342.1">
    <property type="nucleotide sequence ID" value="NZ_FMZG01000009.1"/>
</dbReference>
<organism evidence="7 8">
    <name type="scientific">Mycolicibacterium neoaurum</name>
    <name type="common">Mycobacterium neoaurum</name>
    <dbReference type="NCBI Taxonomy" id="1795"/>
    <lineage>
        <taxon>Bacteria</taxon>
        <taxon>Bacillati</taxon>
        <taxon>Actinomycetota</taxon>
        <taxon>Actinomycetes</taxon>
        <taxon>Mycobacteriales</taxon>
        <taxon>Mycobacteriaceae</taxon>
        <taxon>Mycolicibacterium</taxon>
    </lineage>
</organism>
<dbReference type="PROSITE" id="PS50931">
    <property type="entry name" value="HTH_LYSR"/>
    <property type="match status" value="1"/>
</dbReference>
<evidence type="ECO:0000256" key="2">
    <source>
        <dbReference type="ARBA" id="ARBA00023015"/>
    </source>
</evidence>
<dbReference type="InterPro" id="IPR036390">
    <property type="entry name" value="WH_DNA-bd_sf"/>
</dbReference>
<name>A0AAV2WHK9_MYCNE</name>
<keyword evidence="4" id="KW-0010">Activator</keyword>
<dbReference type="GO" id="GO:0003700">
    <property type="term" value="F:DNA-binding transcription factor activity"/>
    <property type="evidence" value="ECO:0007669"/>
    <property type="project" value="InterPro"/>
</dbReference>
<sequence>MNIDPRRLRYLLAVAREGGVLAAADDLQMTPSAVSQQITRLERETDRVLITRTTNGSVLTHEGQILAEAAQQIERALAEAQLQLERGEAEIHGTMRLGGFQSFLSVVIAPMLPEWRHQLPGIRFEVVEADQEPLMRSLKDGELDAAIVELDSADIPKRPPAGIVEVPLLDEPWKLVVPAGTLATDVTELGRLPLPWVGVEPSSATARAAARLSRSIGLNQPIVHRYFGTQTALALVAAGEGMTLIPMLALRGMPQDGVETVDVPGLGTRRVVLRSYARGKHAGAVLDAVLALIHEAVLKITADEAAQVS</sequence>
<evidence type="ECO:0000256" key="5">
    <source>
        <dbReference type="ARBA" id="ARBA00023163"/>
    </source>
</evidence>
<dbReference type="GO" id="GO:0032993">
    <property type="term" value="C:protein-DNA complex"/>
    <property type="evidence" value="ECO:0007669"/>
    <property type="project" value="TreeGrafter"/>
</dbReference>
<evidence type="ECO:0000313" key="8">
    <source>
        <dbReference type="Proteomes" id="UP000028864"/>
    </source>
</evidence>
<dbReference type="GO" id="GO:0003677">
    <property type="term" value="F:DNA binding"/>
    <property type="evidence" value="ECO:0007669"/>
    <property type="project" value="UniProtKB-KW"/>
</dbReference>
<dbReference type="InterPro" id="IPR005119">
    <property type="entry name" value="LysR_subst-bd"/>
</dbReference>
<dbReference type="Pfam" id="PF03466">
    <property type="entry name" value="LysR_substrate"/>
    <property type="match status" value="1"/>
</dbReference>
<dbReference type="PANTHER" id="PTHR30346:SF29">
    <property type="entry name" value="LYSR SUBSTRATE-BINDING"/>
    <property type="match status" value="1"/>
</dbReference>
<comment type="similarity">
    <text evidence="1">Belongs to the LysR transcriptional regulatory family.</text>
</comment>
<dbReference type="Proteomes" id="UP000028864">
    <property type="component" value="Unassembled WGS sequence"/>
</dbReference>
<protein>
    <submittedName>
        <fullName evidence="7">LysR family transcriptional regulator</fullName>
    </submittedName>
</protein>
<keyword evidence="2" id="KW-0805">Transcription regulation</keyword>
<feature type="domain" description="HTH lysR-type" evidence="6">
    <location>
        <begin position="3"/>
        <end position="60"/>
    </location>
</feature>
<evidence type="ECO:0000256" key="3">
    <source>
        <dbReference type="ARBA" id="ARBA00023125"/>
    </source>
</evidence>
<evidence type="ECO:0000313" key="7">
    <source>
        <dbReference type="EMBL" id="CDQ43518.1"/>
    </source>
</evidence>
<dbReference type="Gene3D" id="3.40.190.10">
    <property type="entry name" value="Periplasmic binding protein-like II"/>
    <property type="match status" value="2"/>
</dbReference>
<evidence type="ECO:0000259" key="6">
    <source>
        <dbReference type="PROSITE" id="PS50931"/>
    </source>
</evidence>
<dbReference type="SUPFAM" id="SSF53850">
    <property type="entry name" value="Periplasmic binding protein-like II"/>
    <property type="match status" value="1"/>
</dbReference>
<dbReference type="SUPFAM" id="SSF46785">
    <property type="entry name" value="Winged helix' DNA-binding domain"/>
    <property type="match status" value="1"/>
</dbReference>
<evidence type="ECO:0000256" key="1">
    <source>
        <dbReference type="ARBA" id="ARBA00009437"/>
    </source>
</evidence>
<dbReference type="Pfam" id="PF00126">
    <property type="entry name" value="HTH_1"/>
    <property type="match status" value="1"/>
</dbReference>
<accession>A0AAV2WHK9</accession>